<feature type="binding site" evidence="2">
    <location>
        <position position="57"/>
    </location>
    <ligand>
        <name>substrate</name>
    </ligand>
</feature>
<dbReference type="Proteomes" id="UP000051999">
    <property type="component" value="Unassembled WGS sequence"/>
</dbReference>
<dbReference type="RefSeq" id="WP_017262907.1">
    <property type="nucleotide sequence ID" value="NZ_AUAW01000006.1"/>
</dbReference>
<feature type="active site" description="Proton donor/acceptor" evidence="1">
    <location>
        <position position="81"/>
    </location>
</feature>
<dbReference type="GO" id="GO:0016791">
    <property type="term" value="F:phosphatase activity"/>
    <property type="evidence" value="ECO:0007669"/>
    <property type="project" value="TreeGrafter"/>
</dbReference>
<protein>
    <submittedName>
        <fullName evidence="3">Alpha-ribazole-5-phosphate phosphatase</fullName>
    </submittedName>
</protein>
<dbReference type="InterPro" id="IPR013078">
    <property type="entry name" value="His_Pase_superF_clade-1"/>
</dbReference>
<feature type="binding site" evidence="2">
    <location>
        <begin position="7"/>
        <end position="14"/>
    </location>
    <ligand>
        <name>substrate</name>
    </ligand>
</feature>
<organism evidence="3 4">
    <name type="scientific">Furfurilactobacillus rossiae DSM 15814</name>
    <dbReference type="NCBI Taxonomy" id="1114972"/>
    <lineage>
        <taxon>Bacteria</taxon>
        <taxon>Bacillati</taxon>
        <taxon>Bacillota</taxon>
        <taxon>Bacilli</taxon>
        <taxon>Lactobacillales</taxon>
        <taxon>Lactobacillaceae</taxon>
        <taxon>Furfurilactobacillus</taxon>
    </lineage>
</organism>
<dbReference type="PANTHER" id="PTHR48100">
    <property type="entry name" value="BROAD-SPECIFICITY PHOSPHATASE YOR283W-RELATED"/>
    <property type="match status" value="1"/>
</dbReference>
<accession>A0A0R1RHZ2</accession>
<dbReference type="AlphaFoldDB" id="A0A0R1RHZ2"/>
<dbReference type="Pfam" id="PF00300">
    <property type="entry name" value="His_Phos_1"/>
    <property type="match status" value="1"/>
</dbReference>
<dbReference type="PROSITE" id="PS00175">
    <property type="entry name" value="PG_MUTASE"/>
    <property type="match status" value="1"/>
</dbReference>
<sequence>MKLLLARHGETLLNAEHKFYGSLDVALDAVGKKQAEQLAQKIMTVPLTKIVSSGLKRSRQTATVISELSRLALSVDQRFNEKGCGQWEGLNADEIQARDPVFWQRWLDDPLNVTPPDAESFAVFRLRVTNAITSLLNQAQNSDSIMVVSHQGVARLINQILIPVDDYWTPDFRAGSYTEYDLKQGKVVNVQRNL</sequence>
<dbReference type="STRING" id="1114972.FD35_GL002185"/>
<keyword evidence="4" id="KW-1185">Reference proteome</keyword>
<evidence type="ECO:0000256" key="2">
    <source>
        <dbReference type="PIRSR" id="PIRSR613078-2"/>
    </source>
</evidence>
<name>A0A0R1RHZ2_9LACO</name>
<dbReference type="Gene3D" id="3.40.50.1240">
    <property type="entry name" value="Phosphoglycerate mutase-like"/>
    <property type="match status" value="1"/>
</dbReference>
<dbReference type="CDD" id="cd07067">
    <property type="entry name" value="HP_PGM_like"/>
    <property type="match status" value="1"/>
</dbReference>
<dbReference type="EMBL" id="AZFF01000005">
    <property type="protein sequence ID" value="KRL56145.1"/>
    <property type="molecule type" value="Genomic_DNA"/>
</dbReference>
<reference evidence="3 4" key="1">
    <citation type="journal article" date="2015" name="Genome Announc.">
        <title>Expanding the biotechnology potential of lactobacilli through comparative genomics of 213 strains and associated genera.</title>
        <authorList>
            <person name="Sun Z."/>
            <person name="Harris H.M."/>
            <person name="McCann A."/>
            <person name="Guo C."/>
            <person name="Argimon S."/>
            <person name="Zhang W."/>
            <person name="Yang X."/>
            <person name="Jeffery I.B."/>
            <person name="Cooney J.C."/>
            <person name="Kagawa T.F."/>
            <person name="Liu W."/>
            <person name="Song Y."/>
            <person name="Salvetti E."/>
            <person name="Wrobel A."/>
            <person name="Rasinkangas P."/>
            <person name="Parkhill J."/>
            <person name="Rea M.C."/>
            <person name="O'Sullivan O."/>
            <person name="Ritari J."/>
            <person name="Douillard F.P."/>
            <person name="Paul Ross R."/>
            <person name="Yang R."/>
            <person name="Briner A.E."/>
            <person name="Felis G.E."/>
            <person name="de Vos W.M."/>
            <person name="Barrangou R."/>
            <person name="Klaenhammer T.R."/>
            <person name="Caufield P.W."/>
            <person name="Cui Y."/>
            <person name="Zhang H."/>
            <person name="O'Toole P.W."/>
        </authorList>
    </citation>
    <scope>NUCLEOTIDE SEQUENCE [LARGE SCALE GENOMIC DNA]</scope>
    <source>
        <strain evidence="3 4">DSM 15814</strain>
    </source>
</reference>
<dbReference type="PATRIC" id="fig|1114972.6.peg.2236"/>
<evidence type="ECO:0000256" key="1">
    <source>
        <dbReference type="PIRSR" id="PIRSR613078-1"/>
    </source>
</evidence>
<gene>
    <name evidence="3" type="ORF">FD35_GL002185</name>
</gene>
<evidence type="ECO:0000313" key="3">
    <source>
        <dbReference type="EMBL" id="KRL56145.1"/>
    </source>
</evidence>
<dbReference type="InterPro" id="IPR029033">
    <property type="entry name" value="His_PPase_superfam"/>
</dbReference>
<comment type="caution">
    <text evidence="3">The sequence shown here is derived from an EMBL/GenBank/DDBJ whole genome shotgun (WGS) entry which is preliminary data.</text>
</comment>
<dbReference type="InterPro" id="IPR050275">
    <property type="entry name" value="PGM_Phosphatase"/>
</dbReference>
<dbReference type="OrthoDB" id="9783269at2"/>
<evidence type="ECO:0000313" key="4">
    <source>
        <dbReference type="Proteomes" id="UP000051999"/>
    </source>
</evidence>
<proteinExistence type="predicted"/>
<dbReference type="eggNOG" id="COG0406">
    <property type="taxonomic scope" value="Bacteria"/>
</dbReference>
<dbReference type="SMART" id="SM00855">
    <property type="entry name" value="PGAM"/>
    <property type="match status" value="1"/>
</dbReference>
<dbReference type="InterPro" id="IPR001345">
    <property type="entry name" value="PG/BPGM_mutase_AS"/>
</dbReference>
<dbReference type="SUPFAM" id="SSF53254">
    <property type="entry name" value="Phosphoglycerate mutase-like"/>
    <property type="match status" value="1"/>
</dbReference>
<feature type="active site" description="Tele-phosphohistidine intermediate" evidence="1">
    <location>
        <position position="8"/>
    </location>
</feature>